<dbReference type="Pfam" id="PF13516">
    <property type="entry name" value="LRR_6"/>
    <property type="match status" value="1"/>
</dbReference>
<name>A0ABR3C728_9PEZI</name>
<keyword evidence="3" id="KW-1185">Reference proteome</keyword>
<proteinExistence type="predicted"/>
<reference evidence="2 3" key="1">
    <citation type="submission" date="2024-02" db="EMBL/GenBank/DDBJ databases">
        <title>De novo assembly and annotation of 12 fungi associated with fruit tree decline syndrome in Ontario, Canada.</title>
        <authorList>
            <person name="Sulman M."/>
            <person name="Ellouze W."/>
            <person name="Ilyukhin E."/>
        </authorList>
    </citation>
    <scope>NUCLEOTIDE SEQUENCE [LARGE SCALE GENOMIC DNA]</scope>
    <source>
        <strain evidence="2 3">FDS-637</strain>
    </source>
</reference>
<feature type="region of interest" description="Disordered" evidence="1">
    <location>
        <begin position="361"/>
        <end position="390"/>
    </location>
</feature>
<organism evidence="2 3">
    <name type="scientific">Diplodia seriata</name>
    <dbReference type="NCBI Taxonomy" id="420778"/>
    <lineage>
        <taxon>Eukaryota</taxon>
        <taxon>Fungi</taxon>
        <taxon>Dikarya</taxon>
        <taxon>Ascomycota</taxon>
        <taxon>Pezizomycotina</taxon>
        <taxon>Dothideomycetes</taxon>
        <taxon>Dothideomycetes incertae sedis</taxon>
        <taxon>Botryosphaeriales</taxon>
        <taxon>Botryosphaeriaceae</taxon>
        <taxon>Diplodia</taxon>
    </lineage>
</organism>
<dbReference type="Gene3D" id="3.80.10.10">
    <property type="entry name" value="Ribonuclease Inhibitor"/>
    <property type="match status" value="1"/>
</dbReference>
<dbReference type="Proteomes" id="UP001430584">
    <property type="component" value="Unassembled WGS sequence"/>
</dbReference>
<comment type="caution">
    <text evidence="2">The sequence shown here is derived from an EMBL/GenBank/DDBJ whole genome shotgun (WGS) entry which is preliminary data.</text>
</comment>
<dbReference type="SUPFAM" id="SSF52047">
    <property type="entry name" value="RNI-like"/>
    <property type="match status" value="1"/>
</dbReference>
<evidence type="ECO:0000313" key="3">
    <source>
        <dbReference type="Proteomes" id="UP001430584"/>
    </source>
</evidence>
<sequence>MKLNYKNRKSDGPKLGHIVAKDLRKQTKHCFAKDEPRPEPSPLMLDLDGKNLTDEGLLAMVEGLKETLDTRDGISANKLEELHLKGNQLTTTSLRALAPVIELARFELVDIDLSDNNISVKTSEEASDWETFLKAFGTCRMLRRIDLSGNRLDGPRPFEILDRVYSQQPPVDPTQLEDTETYGIDQEPEMESNSDITELTNRSRNINIASATDDPPLVNDNMSAGTVLKRREGLRAIPYIILNDTAMTDAGALFFSYILQRHFYPQQLMCPLKPGPQAAQLDEYRHRNHCWGLVYLPNENLTDTGLRLLGKAEDARSEFAGIIDDHGLTDSIGSFVMVDAKQANSGLRYVTTSCHDISESGKSLDPLSNTMSHRRVSNASSLRRRADSAAEPGKKHAIALDIENYRKKIQRNILEELDYDSIDLWRCAVKMLTYAKVVMLGHEQGDDSPLPQVDRADPIMQMMQTHLFACHMTAIPSAHGDPVLAVTGTTPEFTQLDVDAWPSLPTPAGKSAPQRATIPVAIREENGYERDSDLLGEIPEHVWKDILVQAAGGHQILSNAQQNAIVGYARGRTTVTLEKSELGKPRPFKLWWILERMGCLAYETKD</sequence>
<evidence type="ECO:0008006" key="4">
    <source>
        <dbReference type="Google" id="ProtNLM"/>
    </source>
</evidence>
<dbReference type="GeneID" id="92012918"/>
<dbReference type="RefSeq" id="XP_066629467.1">
    <property type="nucleotide sequence ID" value="XM_066780238.1"/>
</dbReference>
<accession>A0ABR3C728</accession>
<dbReference type="EMBL" id="JAJVCZ030000009">
    <property type="protein sequence ID" value="KAL0256438.1"/>
    <property type="molecule type" value="Genomic_DNA"/>
</dbReference>
<dbReference type="InterPro" id="IPR001611">
    <property type="entry name" value="Leu-rich_rpt"/>
</dbReference>
<evidence type="ECO:0000256" key="1">
    <source>
        <dbReference type="SAM" id="MobiDB-lite"/>
    </source>
</evidence>
<dbReference type="InterPro" id="IPR032675">
    <property type="entry name" value="LRR_dom_sf"/>
</dbReference>
<gene>
    <name evidence="2" type="ORF">SLS55_008833</name>
</gene>
<evidence type="ECO:0000313" key="2">
    <source>
        <dbReference type="EMBL" id="KAL0256438.1"/>
    </source>
</evidence>
<protein>
    <recommendedName>
        <fullName evidence="4">Leucine rich repeat domain-containing protein</fullName>
    </recommendedName>
</protein>